<proteinExistence type="predicted"/>
<dbReference type="InterPro" id="IPR021799">
    <property type="entry name" value="PIN-like_prokaryotic"/>
</dbReference>
<dbReference type="KEGG" id="eaj:Q3M24_06445"/>
<dbReference type="PANTHER" id="PTHR39550">
    <property type="entry name" value="SLL0658 PROTEIN"/>
    <property type="match status" value="1"/>
</dbReference>
<reference evidence="1" key="2">
    <citation type="submission" date="2024-06" db="EMBL/GenBank/DDBJ databases">
        <authorList>
            <person name="Plum-Jensen L.E."/>
            <person name="Schramm A."/>
            <person name="Marshall I.P.G."/>
        </authorList>
    </citation>
    <scope>NUCLEOTIDE SEQUENCE</scope>
    <source>
        <strain evidence="1">Rat1</strain>
    </source>
</reference>
<sequence>MIVSNSTPLINFAAINRLDILEQLFDTVVIPPAVTYEVLEGSHRYPSMTAIREASCIAKHDIGNMMLRDALLLELDPGEAEAITLALEQKADLLLLDEMAGRTIAESYDLAFTGSIGCLIKAKQSGIIPAVKPLMDAMRDQARFWLNPRLYARILQEQGE</sequence>
<name>A0AAU8LYS6_9BACT</name>
<accession>A0AAU8LYS6</accession>
<dbReference type="Pfam" id="PF11848">
    <property type="entry name" value="DUF3368"/>
    <property type="match status" value="1"/>
</dbReference>
<dbReference type="AlphaFoldDB" id="A0AAU8LYS6"/>
<dbReference type="PANTHER" id="PTHR39550:SF1">
    <property type="entry name" value="SLL0658 PROTEIN"/>
    <property type="match status" value="1"/>
</dbReference>
<protein>
    <submittedName>
        <fullName evidence="1">DUF3368 domain-containing protein</fullName>
    </submittedName>
</protein>
<evidence type="ECO:0000313" key="1">
    <source>
        <dbReference type="EMBL" id="XCN74379.1"/>
    </source>
</evidence>
<dbReference type="EMBL" id="CP159373">
    <property type="protein sequence ID" value="XCN74379.1"/>
    <property type="molecule type" value="Genomic_DNA"/>
</dbReference>
<organism evidence="1">
    <name type="scientific">Candidatus Electrothrix aestuarii</name>
    <dbReference type="NCBI Taxonomy" id="3062594"/>
    <lineage>
        <taxon>Bacteria</taxon>
        <taxon>Pseudomonadati</taxon>
        <taxon>Thermodesulfobacteriota</taxon>
        <taxon>Desulfobulbia</taxon>
        <taxon>Desulfobulbales</taxon>
        <taxon>Desulfobulbaceae</taxon>
        <taxon>Candidatus Electrothrix</taxon>
    </lineage>
</organism>
<gene>
    <name evidence="1" type="ORF">Q3M24_06445</name>
</gene>
<reference evidence="1" key="1">
    <citation type="journal article" date="2024" name="Syst. Appl. Microbiol.">
        <title>First single-strain enrichments of Electrothrix cable bacteria, description of E. aestuarii sp. nov. and E. rattekaaiensis sp. nov., and proposal of a cable bacteria taxonomy following the rules of the SeqCode.</title>
        <authorList>
            <person name="Plum-Jensen L.E."/>
            <person name="Schramm A."/>
            <person name="Marshall I.P.G."/>
        </authorList>
    </citation>
    <scope>NUCLEOTIDE SEQUENCE</scope>
    <source>
        <strain evidence="1">Rat1</strain>
    </source>
</reference>